<dbReference type="AlphaFoldDB" id="A0A6J4P8W2"/>
<sequence length="79" mass="8145">ARRGTVRRPAQDAAPVVAAPRRARLHRRAAAGGRAPGPAGRRPEGRRAAGRVGPAAPGWQARPRPPPPSRGGPPPCTTV</sequence>
<evidence type="ECO:0000256" key="1">
    <source>
        <dbReference type="SAM" id="MobiDB-lite"/>
    </source>
</evidence>
<protein>
    <submittedName>
        <fullName evidence="2">Uncharacterized protein</fullName>
    </submittedName>
</protein>
<feature type="compositionally biased region" description="Low complexity" evidence="1">
    <location>
        <begin position="30"/>
        <end position="40"/>
    </location>
</feature>
<feature type="compositionally biased region" description="Low complexity" evidence="1">
    <location>
        <begin position="7"/>
        <end position="20"/>
    </location>
</feature>
<proteinExistence type="predicted"/>
<gene>
    <name evidence="2" type="ORF">AVDCRST_MAG66-1860</name>
</gene>
<reference evidence="2" key="1">
    <citation type="submission" date="2020-02" db="EMBL/GenBank/DDBJ databases">
        <authorList>
            <person name="Meier V. D."/>
        </authorList>
    </citation>
    <scope>NUCLEOTIDE SEQUENCE</scope>
    <source>
        <strain evidence="2">AVDCRST_MAG66</strain>
    </source>
</reference>
<feature type="compositionally biased region" description="Low complexity" evidence="1">
    <location>
        <begin position="50"/>
        <end position="62"/>
    </location>
</feature>
<name>A0A6J4P8W2_9PSEU</name>
<feature type="non-terminal residue" evidence="2">
    <location>
        <position position="1"/>
    </location>
</feature>
<feature type="non-terminal residue" evidence="2">
    <location>
        <position position="79"/>
    </location>
</feature>
<accession>A0A6J4P8W2</accession>
<feature type="region of interest" description="Disordered" evidence="1">
    <location>
        <begin position="1"/>
        <end position="79"/>
    </location>
</feature>
<organism evidence="2">
    <name type="scientific">uncultured Pseudonocardia sp</name>
    <dbReference type="NCBI Taxonomy" id="211455"/>
    <lineage>
        <taxon>Bacteria</taxon>
        <taxon>Bacillati</taxon>
        <taxon>Actinomycetota</taxon>
        <taxon>Actinomycetes</taxon>
        <taxon>Pseudonocardiales</taxon>
        <taxon>Pseudonocardiaceae</taxon>
        <taxon>Pseudonocardia</taxon>
        <taxon>environmental samples</taxon>
    </lineage>
</organism>
<evidence type="ECO:0000313" key="2">
    <source>
        <dbReference type="EMBL" id="CAA9407629.1"/>
    </source>
</evidence>
<dbReference type="EMBL" id="CADCUS010000270">
    <property type="protein sequence ID" value="CAA9407629.1"/>
    <property type="molecule type" value="Genomic_DNA"/>
</dbReference>
<feature type="compositionally biased region" description="Pro residues" evidence="1">
    <location>
        <begin position="63"/>
        <end position="79"/>
    </location>
</feature>